<accession>A0ABP8PWW2</accession>
<dbReference type="EMBL" id="BAABFC010000001">
    <property type="protein sequence ID" value="GAA4493326.1"/>
    <property type="molecule type" value="Genomic_DNA"/>
</dbReference>
<feature type="coiled-coil region" evidence="1">
    <location>
        <begin position="172"/>
        <end position="213"/>
    </location>
</feature>
<evidence type="ECO:0000313" key="3">
    <source>
        <dbReference type="EMBL" id="GAA4493326.1"/>
    </source>
</evidence>
<evidence type="ECO:0000313" key="4">
    <source>
        <dbReference type="Proteomes" id="UP001501321"/>
    </source>
</evidence>
<evidence type="ECO:0000256" key="2">
    <source>
        <dbReference type="SAM" id="Phobius"/>
    </source>
</evidence>
<dbReference type="RefSeq" id="WP_345009409.1">
    <property type="nucleotide sequence ID" value="NZ_BAABFC010000001.1"/>
</dbReference>
<evidence type="ECO:0000256" key="1">
    <source>
        <dbReference type="SAM" id="Coils"/>
    </source>
</evidence>
<sequence length="303" mass="34944">MDLSVIQKELKSALYERLNSPFIGCFILSWMIINYKSLLLLAFLDDDIATKISMIEDLHENTTQFLIKPLALSVAFIITHPIISVLIFWWQERLRDLKRHIKLNIENAATIPMREYRKLEAHTSEKLAKHNEMVLVYEGKIEKISAKAEQFFNEKKGLAKQVDDLRIRLVDFEDLQARFAQMKEELTAQRLTNDNLKNDLKKLTRINESNEETASMLSKQFEAVQKFHKTNGFDVQDKMVTIDIPHLGEHSINRLTHEIKSLGIAPTFDGDAKAISLAIPFYIDCAHLEVLADKYRSDISVVS</sequence>
<organism evidence="3 4">
    <name type="scientific">Pseudaeromonas paramecii</name>
    <dbReference type="NCBI Taxonomy" id="2138166"/>
    <lineage>
        <taxon>Bacteria</taxon>
        <taxon>Pseudomonadati</taxon>
        <taxon>Pseudomonadota</taxon>
        <taxon>Gammaproteobacteria</taxon>
        <taxon>Aeromonadales</taxon>
        <taxon>Aeromonadaceae</taxon>
        <taxon>Pseudaeromonas</taxon>
    </lineage>
</organism>
<feature type="transmembrane region" description="Helical" evidence="2">
    <location>
        <begin position="70"/>
        <end position="90"/>
    </location>
</feature>
<protein>
    <submittedName>
        <fullName evidence="3">Uncharacterized protein</fullName>
    </submittedName>
</protein>
<comment type="caution">
    <text evidence="3">The sequence shown here is derived from an EMBL/GenBank/DDBJ whole genome shotgun (WGS) entry which is preliminary data.</text>
</comment>
<dbReference type="Proteomes" id="UP001501321">
    <property type="component" value="Unassembled WGS sequence"/>
</dbReference>
<reference evidence="4" key="1">
    <citation type="journal article" date="2019" name="Int. J. Syst. Evol. Microbiol.">
        <title>The Global Catalogue of Microorganisms (GCM) 10K type strain sequencing project: providing services to taxonomists for standard genome sequencing and annotation.</title>
        <authorList>
            <consortium name="The Broad Institute Genomics Platform"/>
            <consortium name="The Broad Institute Genome Sequencing Center for Infectious Disease"/>
            <person name="Wu L."/>
            <person name="Ma J."/>
        </authorList>
    </citation>
    <scope>NUCLEOTIDE SEQUENCE [LARGE SCALE GENOMIC DNA]</scope>
    <source>
        <strain evidence="4">JCM 32226</strain>
    </source>
</reference>
<proteinExistence type="predicted"/>
<gene>
    <name evidence="3" type="ORF">GCM10023095_03320</name>
</gene>
<keyword evidence="2" id="KW-0812">Transmembrane</keyword>
<keyword evidence="1" id="KW-0175">Coiled coil</keyword>
<keyword evidence="2" id="KW-1133">Transmembrane helix</keyword>
<keyword evidence="2" id="KW-0472">Membrane</keyword>
<feature type="transmembrane region" description="Helical" evidence="2">
    <location>
        <begin position="21"/>
        <end position="44"/>
    </location>
</feature>
<name>A0ABP8PWW2_9GAMM</name>
<keyword evidence="4" id="KW-1185">Reference proteome</keyword>